<dbReference type="PROSITE" id="PS50088">
    <property type="entry name" value="ANK_REPEAT"/>
    <property type="match status" value="5"/>
</dbReference>
<feature type="repeat" description="ANK" evidence="3">
    <location>
        <begin position="888"/>
        <end position="920"/>
    </location>
</feature>
<dbReference type="InterPro" id="IPR036770">
    <property type="entry name" value="Ankyrin_rpt-contain_sf"/>
</dbReference>
<evidence type="ECO:0000313" key="6">
    <source>
        <dbReference type="Proteomes" id="UP000186817"/>
    </source>
</evidence>
<dbReference type="Gene3D" id="1.25.40.20">
    <property type="entry name" value="Ankyrin repeat-containing domain"/>
    <property type="match status" value="2"/>
</dbReference>
<protein>
    <submittedName>
        <fullName evidence="5">Ankyrin repeat domain-containing protein 17</fullName>
    </submittedName>
</protein>
<dbReference type="Pfam" id="PF12796">
    <property type="entry name" value="Ank_2"/>
    <property type="match status" value="2"/>
</dbReference>
<name>A0A1Q9EXW6_SYMMI</name>
<evidence type="ECO:0000256" key="2">
    <source>
        <dbReference type="ARBA" id="ARBA00023043"/>
    </source>
</evidence>
<evidence type="ECO:0000256" key="1">
    <source>
        <dbReference type="ARBA" id="ARBA00022737"/>
    </source>
</evidence>
<dbReference type="AlphaFoldDB" id="A0A1Q9EXW6"/>
<dbReference type="Proteomes" id="UP000186817">
    <property type="component" value="Unassembled WGS sequence"/>
</dbReference>
<dbReference type="InterPro" id="IPR029063">
    <property type="entry name" value="SAM-dependent_MTases_sf"/>
</dbReference>
<proteinExistence type="predicted"/>
<keyword evidence="6" id="KW-1185">Reference proteome</keyword>
<feature type="region of interest" description="Disordered" evidence="4">
    <location>
        <begin position="661"/>
        <end position="682"/>
    </location>
</feature>
<keyword evidence="2 3" id="KW-0040">ANK repeat</keyword>
<accession>A0A1Q9EXW6</accession>
<feature type="region of interest" description="Disordered" evidence="4">
    <location>
        <begin position="557"/>
        <end position="579"/>
    </location>
</feature>
<dbReference type="InterPro" id="IPR002110">
    <property type="entry name" value="Ankyrin_rpt"/>
</dbReference>
<evidence type="ECO:0000256" key="3">
    <source>
        <dbReference type="PROSITE-ProRule" id="PRU00023"/>
    </source>
</evidence>
<dbReference type="PANTHER" id="PTHR24123">
    <property type="entry name" value="ANKYRIN REPEAT-CONTAINING"/>
    <property type="match status" value="1"/>
</dbReference>
<evidence type="ECO:0000256" key="4">
    <source>
        <dbReference type="SAM" id="MobiDB-lite"/>
    </source>
</evidence>
<comment type="caution">
    <text evidence="5">The sequence shown here is derived from an EMBL/GenBank/DDBJ whole genome shotgun (WGS) entry which is preliminary data.</text>
</comment>
<dbReference type="PRINTS" id="PR01415">
    <property type="entry name" value="ANKYRIN"/>
</dbReference>
<sequence>MTSIAAHMAHKVVDGDTFVNLWALKLRLQRYFNSSQSHYLGSPKTSHLASGTQLRFAVNSIVLSSGLIHLARFGSVSFASVQSAIEEMETMLWEYFQEMSVSDKPRMRAPEREEQSRGAEQEEHFGTQEDFDFVEGWWGDLLNADQDRAREQWEVYMEETKAKAEEHTPPDVAARVYQQWEDWAMWDEMNNGGTRKRRLHVEVQFGGSSSSSSMARETVACPSEGWNGTQELQVGTSAVECFEGSSERGPGGLWRQQYSAGAYDKMTQLYGPEDSQASQQDKEGGRTVAEQDTCLDTASIARSGGSQEGGAVATATVPWGLMESDSYLDPVAMAEIEAYAEQLRLEYAERERRERGSDPGDFGGFLVDKATKYLEGMPSGIGLVNRLSAVACGGKRKWFRTCLNDVVYRRLGEGAEDMDMAMCLKQHGPILVEALGKPKEINSASMLSVKSGGRGAELLQVAKICTLMIHPIPAEEMYEVFPELLRLVQANESASEKSLCDWPQDDAQQSAGKDWNQYMAQLCCHPTFGPGGNPNCWDDENTWQRCCQKKESKDVAEQAAATVAPPPKQEKAPSPSEPSTYKLARVTSTLGPEAGSPRITAVSGSFAQAPSQQGNPKCWSEGFTFELCCADVASAGQCWTWPFSQGFCCLEPLPPRSPLQAGGLKGGVASATDGKRPRTSRCPHAASAEDAGLLACKLSLDEIGAHFLWQLTQERNMMMTMMMMRHLDLLGLFAPARLFGLQPICLPPAPFHVHPAPASGWHDYLGNYERLLFHLPLSASVLEFGEFTDAAALKEHLCKLCGFPVYLQQLLQDGNALGDGAELDAPMDLQVVLLTIPCPGISSLSSNGNNISLLAEADLLDAARRNCDKMVRCLLAAGVEKDIRDDVDGMTALMLASESGHFEVARLLLEAGAEKECSDDDGWTALMLASDNGHLEIARLLVEDGADKARQAHFETALILASESGHLEVARLLLQAGADSNFSDMVRHHTALALASAGGHIDVARLLLEAGSDKDCQGQGGKTALMLASESGHFEVARLLLEAGAKKECLDDFGWTALMLASYYGHLEVRMGSSLAMWSEYFPYGTIVGMDKNLATFNTRGRPVLTAHGAFTRGNVYVMQANASDESGLHALAEVGFKDGFDVIVDDANHWAKDQIARFELYFPSVLRPGGVYLIEDVHIQAPFTADGNQVRSYLADLSAGAYLSPEILLDCWDMDAL</sequence>
<evidence type="ECO:0000313" key="5">
    <source>
        <dbReference type="EMBL" id="OLQ12259.1"/>
    </source>
</evidence>
<dbReference type="EMBL" id="LSRX01000046">
    <property type="protein sequence ID" value="OLQ12259.1"/>
    <property type="molecule type" value="Genomic_DNA"/>
</dbReference>
<gene>
    <name evidence="5" type="primary">ANKRD17</name>
    <name evidence="5" type="ORF">AK812_SmicGene3838</name>
</gene>
<dbReference type="SUPFAM" id="SSF53335">
    <property type="entry name" value="S-adenosyl-L-methionine-dependent methyltransferases"/>
    <property type="match status" value="1"/>
</dbReference>
<feature type="repeat" description="ANK" evidence="3">
    <location>
        <begin position="921"/>
        <end position="947"/>
    </location>
</feature>
<feature type="region of interest" description="Disordered" evidence="4">
    <location>
        <begin position="104"/>
        <end position="124"/>
    </location>
</feature>
<dbReference type="PANTHER" id="PTHR24123:SF33">
    <property type="entry name" value="PROTEIN HOS4"/>
    <property type="match status" value="1"/>
</dbReference>
<dbReference type="PROSITE" id="PS50297">
    <property type="entry name" value="ANK_REP_REGION"/>
    <property type="match status" value="5"/>
</dbReference>
<organism evidence="5 6">
    <name type="scientific">Symbiodinium microadriaticum</name>
    <name type="common">Dinoflagellate</name>
    <name type="synonym">Zooxanthella microadriatica</name>
    <dbReference type="NCBI Taxonomy" id="2951"/>
    <lineage>
        <taxon>Eukaryota</taxon>
        <taxon>Sar</taxon>
        <taxon>Alveolata</taxon>
        <taxon>Dinophyceae</taxon>
        <taxon>Suessiales</taxon>
        <taxon>Symbiodiniaceae</taxon>
        <taxon>Symbiodinium</taxon>
    </lineage>
</organism>
<dbReference type="OrthoDB" id="407477at2759"/>
<feature type="repeat" description="ANK" evidence="3">
    <location>
        <begin position="953"/>
        <end position="985"/>
    </location>
</feature>
<reference evidence="5 6" key="1">
    <citation type="submission" date="2016-02" db="EMBL/GenBank/DDBJ databases">
        <title>Genome analysis of coral dinoflagellate symbionts highlights evolutionary adaptations to a symbiotic lifestyle.</title>
        <authorList>
            <person name="Aranda M."/>
            <person name="Li Y."/>
            <person name="Liew Y.J."/>
            <person name="Baumgarten S."/>
            <person name="Simakov O."/>
            <person name="Wilson M."/>
            <person name="Piel J."/>
            <person name="Ashoor H."/>
            <person name="Bougouffa S."/>
            <person name="Bajic V.B."/>
            <person name="Ryu T."/>
            <person name="Ravasi T."/>
            <person name="Bayer T."/>
            <person name="Micklem G."/>
            <person name="Kim H."/>
            <person name="Bhak J."/>
            <person name="Lajeunesse T.C."/>
            <person name="Voolstra C.R."/>
        </authorList>
    </citation>
    <scope>NUCLEOTIDE SEQUENCE [LARGE SCALE GENOMIC DNA]</scope>
    <source>
        <strain evidence="5 6">CCMP2467</strain>
    </source>
</reference>
<dbReference type="SMART" id="SM00248">
    <property type="entry name" value="ANK"/>
    <property type="match status" value="7"/>
</dbReference>
<dbReference type="Gene3D" id="3.40.50.150">
    <property type="entry name" value="Vaccinia Virus protein VP39"/>
    <property type="match status" value="1"/>
</dbReference>
<dbReference type="SUPFAM" id="SSF48403">
    <property type="entry name" value="Ankyrin repeat"/>
    <property type="match status" value="1"/>
</dbReference>
<dbReference type="InterPro" id="IPR051165">
    <property type="entry name" value="Multifunctional_ANK_Repeat"/>
</dbReference>
<dbReference type="Pfam" id="PF00023">
    <property type="entry name" value="Ank"/>
    <property type="match status" value="1"/>
</dbReference>
<feature type="repeat" description="ANK" evidence="3">
    <location>
        <begin position="1020"/>
        <end position="1052"/>
    </location>
</feature>
<keyword evidence="1" id="KW-0677">Repeat</keyword>
<feature type="repeat" description="ANK" evidence="3">
    <location>
        <begin position="987"/>
        <end position="1019"/>
    </location>
</feature>